<name>A0AAD6GHD6_9EURO</name>
<organism evidence="2 3">
    <name type="scientific">Penicillium frequentans</name>
    <dbReference type="NCBI Taxonomy" id="3151616"/>
    <lineage>
        <taxon>Eukaryota</taxon>
        <taxon>Fungi</taxon>
        <taxon>Dikarya</taxon>
        <taxon>Ascomycota</taxon>
        <taxon>Pezizomycotina</taxon>
        <taxon>Eurotiomycetes</taxon>
        <taxon>Eurotiomycetidae</taxon>
        <taxon>Eurotiales</taxon>
        <taxon>Aspergillaceae</taxon>
        <taxon>Penicillium</taxon>
    </lineage>
</organism>
<reference evidence="2 3" key="1">
    <citation type="journal article" date="2023" name="IMA Fungus">
        <title>Comparative genomic study of the Penicillium genus elucidates a diverse pangenome and 15 lateral gene transfer events.</title>
        <authorList>
            <person name="Petersen C."/>
            <person name="Sorensen T."/>
            <person name="Nielsen M.R."/>
            <person name="Sondergaard T.E."/>
            <person name="Sorensen J.L."/>
            <person name="Fitzpatrick D.A."/>
            <person name="Frisvad J.C."/>
            <person name="Nielsen K.L."/>
        </authorList>
    </citation>
    <scope>NUCLEOTIDE SEQUENCE [LARGE SCALE GENOMIC DNA]</scope>
    <source>
        <strain evidence="2 3">IBT 35679</strain>
    </source>
</reference>
<dbReference type="Proteomes" id="UP001220324">
    <property type="component" value="Unassembled WGS sequence"/>
</dbReference>
<dbReference type="AlphaFoldDB" id="A0AAD6GHD6"/>
<accession>A0AAD6GHD6</accession>
<keyword evidence="3" id="KW-1185">Reference proteome</keyword>
<gene>
    <name evidence="2" type="ORF">N7494_001780</name>
</gene>
<dbReference type="EMBL" id="JAQIZZ010000002">
    <property type="protein sequence ID" value="KAJ5552402.1"/>
    <property type="molecule type" value="Genomic_DNA"/>
</dbReference>
<evidence type="ECO:0000256" key="1">
    <source>
        <dbReference type="SAM" id="MobiDB-lite"/>
    </source>
</evidence>
<feature type="compositionally biased region" description="Basic and acidic residues" evidence="1">
    <location>
        <begin position="375"/>
        <end position="385"/>
    </location>
</feature>
<protein>
    <recommendedName>
        <fullName evidence="4">Cell division cycle protein 123</fullName>
    </recommendedName>
</protein>
<evidence type="ECO:0000313" key="2">
    <source>
        <dbReference type="EMBL" id="KAJ5552402.1"/>
    </source>
</evidence>
<evidence type="ECO:0008006" key="4">
    <source>
        <dbReference type="Google" id="ProtNLM"/>
    </source>
</evidence>
<sequence length="433" mass="48578">MATESVPPIVRLEYIPRSWSETKVSAASDPFHHESRINSHNHHSLHPWGPEASVGSDVFNTLYAQANNQYMYHVWYTDALAPFMATNVIAIHPLSSDMLEILGVVLHLTINSGINAALASSNGKELIRQLQEVLDDLGLSEDEQIFVRLGATSAKDSWATLAGVPTMKPPPLSADADLILHWLLTSGRVVGRLLALSQRFWAADPGEALIIQRWSPFIEARREFRVFCDRGRVTAICQDIWWEKLEDDQRYSPGFVDAITHLWDNVKKHLPFDSCTMDVLMTHVDHTWTARIVEFNGFGAHLNTGSDLFHWVHDAHILHGETDSITVRFMEGSNSIDLVEPASDISVPIQLESLVELKETPLEVANIPEAPEVEESPKEATDKKTQNQKPDWLILEKSLMAKFGSLDIDPNGQELQSSERITIPLRGNWSSAY</sequence>
<comment type="caution">
    <text evidence="2">The sequence shown here is derived from an EMBL/GenBank/DDBJ whole genome shotgun (WGS) entry which is preliminary data.</text>
</comment>
<dbReference type="InterPro" id="IPR009772">
    <property type="entry name" value="CDC123"/>
</dbReference>
<feature type="region of interest" description="Disordered" evidence="1">
    <location>
        <begin position="366"/>
        <end position="388"/>
    </location>
</feature>
<dbReference type="Pfam" id="PF07065">
    <property type="entry name" value="D123"/>
    <property type="match status" value="1"/>
</dbReference>
<evidence type="ECO:0000313" key="3">
    <source>
        <dbReference type="Proteomes" id="UP001220324"/>
    </source>
</evidence>
<proteinExistence type="predicted"/>